<feature type="region of interest" description="Disordered" evidence="1">
    <location>
        <begin position="1"/>
        <end position="20"/>
    </location>
</feature>
<feature type="non-terminal residue" evidence="2">
    <location>
        <position position="1"/>
    </location>
</feature>
<comment type="caution">
    <text evidence="2">The sequence shown here is derived from an EMBL/GenBank/DDBJ whole genome shotgun (WGS) entry which is preliminary data.</text>
</comment>
<evidence type="ECO:0000256" key="1">
    <source>
        <dbReference type="SAM" id="MobiDB-lite"/>
    </source>
</evidence>
<gene>
    <name evidence="2" type="ORF">RUM43_000531</name>
</gene>
<accession>A0AAN8SDG8</accession>
<dbReference type="EMBL" id="JAWJWE010000001">
    <property type="protein sequence ID" value="KAK6644264.1"/>
    <property type="molecule type" value="Genomic_DNA"/>
</dbReference>
<dbReference type="AlphaFoldDB" id="A0AAN8SDG8"/>
<evidence type="ECO:0000313" key="2">
    <source>
        <dbReference type="EMBL" id="KAK6644264.1"/>
    </source>
</evidence>
<proteinExistence type="predicted"/>
<name>A0AAN8SDG8_POLSC</name>
<organism evidence="2 3">
    <name type="scientific">Polyplax serrata</name>
    <name type="common">Common mouse louse</name>
    <dbReference type="NCBI Taxonomy" id="468196"/>
    <lineage>
        <taxon>Eukaryota</taxon>
        <taxon>Metazoa</taxon>
        <taxon>Ecdysozoa</taxon>
        <taxon>Arthropoda</taxon>
        <taxon>Hexapoda</taxon>
        <taxon>Insecta</taxon>
        <taxon>Pterygota</taxon>
        <taxon>Neoptera</taxon>
        <taxon>Paraneoptera</taxon>
        <taxon>Psocodea</taxon>
        <taxon>Troctomorpha</taxon>
        <taxon>Phthiraptera</taxon>
        <taxon>Anoplura</taxon>
        <taxon>Polyplacidae</taxon>
        <taxon>Polyplax</taxon>
    </lineage>
</organism>
<protein>
    <submittedName>
        <fullName evidence="2">Uncharacterized protein</fullName>
    </submittedName>
</protein>
<reference evidence="2 3" key="1">
    <citation type="submission" date="2023-10" db="EMBL/GenBank/DDBJ databases">
        <title>Genomes of two closely related lineages of the louse Polyplax serrata with different host specificities.</title>
        <authorList>
            <person name="Martinu J."/>
            <person name="Tarabai H."/>
            <person name="Stefka J."/>
            <person name="Hypsa V."/>
        </authorList>
    </citation>
    <scope>NUCLEOTIDE SEQUENCE [LARGE SCALE GENOMIC DNA]</scope>
    <source>
        <strain evidence="2">HR10_N</strain>
    </source>
</reference>
<sequence>GFNREIHDEEEDDDEDQEKDQEKVIFREIFLGQKEYRKIVFTESKKVIKFITQTGRRHSIPEKVRKFIKPFFVYQKKTTILQPHLEDHSLILDLRIPRSSKGLASK</sequence>
<evidence type="ECO:0000313" key="3">
    <source>
        <dbReference type="Proteomes" id="UP001372834"/>
    </source>
</evidence>
<feature type="compositionally biased region" description="Acidic residues" evidence="1">
    <location>
        <begin position="8"/>
        <end position="19"/>
    </location>
</feature>
<dbReference type="Proteomes" id="UP001372834">
    <property type="component" value="Unassembled WGS sequence"/>
</dbReference>